<name>A0A517SKJ3_9PLAN</name>
<dbReference type="InterPro" id="IPR008322">
    <property type="entry name" value="UPF0261"/>
</dbReference>
<dbReference type="InterPro" id="IPR044122">
    <property type="entry name" value="UPF0261_N"/>
</dbReference>
<feature type="domain" description="UPF0261" evidence="1">
    <location>
        <begin position="19"/>
        <end position="193"/>
    </location>
</feature>
<evidence type="ECO:0000313" key="3">
    <source>
        <dbReference type="EMBL" id="QDT56643.1"/>
    </source>
</evidence>
<dbReference type="InParanoid" id="A0A517SKJ3"/>
<dbReference type="Gene3D" id="3.40.50.12020">
    <property type="entry name" value="Uncharacterised protein family UPF0261, NN domain"/>
    <property type="match status" value="1"/>
</dbReference>
<dbReference type="NCBIfam" id="NF002674">
    <property type="entry name" value="PRK02399.1-2"/>
    <property type="match status" value="1"/>
</dbReference>
<protein>
    <submittedName>
        <fullName evidence="3">Uncharacterized protein</fullName>
    </submittedName>
</protein>
<dbReference type="Proteomes" id="UP000315700">
    <property type="component" value="Chromosome"/>
</dbReference>
<dbReference type="AlphaFoldDB" id="A0A517SKJ3"/>
<dbReference type="PIRSF" id="PIRSF033271">
    <property type="entry name" value="UCP033271"/>
    <property type="match status" value="1"/>
</dbReference>
<evidence type="ECO:0000259" key="2">
    <source>
        <dbReference type="Pfam" id="PF23189"/>
    </source>
</evidence>
<dbReference type="PANTHER" id="PTHR31862:SF1">
    <property type="entry name" value="UPF0261 DOMAIN PROTEIN (AFU_ORTHOLOGUE AFUA_1G10120)"/>
    <property type="match status" value="1"/>
</dbReference>
<dbReference type="InterPro" id="IPR056778">
    <property type="entry name" value="UPF0261_C"/>
</dbReference>
<reference evidence="3 4" key="1">
    <citation type="submission" date="2019-02" db="EMBL/GenBank/DDBJ databases">
        <title>Deep-cultivation of Planctomycetes and their phenomic and genomic characterization uncovers novel biology.</title>
        <authorList>
            <person name="Wiegand S."/>
            <person name="Jogler M."/>
            <person name="Boedeker C."/>
            <person name="Pinto D."/>
            <person name="Vollmers J."/>
            <person name="Rivas-Marin E."/>
            <person name="Kohn T."/>
            <person name="Peeters S.H."/>
            <person name="Heuer A."/>
            <person name="Rast P."/>
            <person name="Oberbeckmann S."/>
            <person name="Bunk B."/>
            <person name="Jeske O."/>
            <person name="Meyerdierks A."/>
            <person name="Storesund J.E."/>
            <person name="Kallscheuer N."/>
            <person name="Luecker S."/>
            <person name="Lage O.M."/>
            <person name="Pohl T."/>
            <person name="Merkel B.J."/>
            <person name="Hornburger P."/>
            <person name="Mueller R.-W."/>
            <person name="Bruemmer F."/>
            <person name="Labrenz M."/>
            <person name="Spormann A.M."/>
            <person name="Op den Camp H."/>
            <person name="Overmann J."/>
            <person name="Amann R."/>
            <person name="Jetten M.S.M."/>
            <person name="Mascher T."/>
            <person name="Medema M.H."/>
            <person name="Devos D.P."/>
            <person name="Kaster A.-K."/>
            <person name="Ovreas L."/>
            <person name="Rohde M."/>
            <person name="Galperin M.Y."/>
            <person name="Jogler C."/>
        </authorList>
    </citation>
    <scope>NUCLEOTIDE SEQUENCE [LARGE SCALE GENOMIC DNA]</scope>
    <source>
        <strain evidence="3 4">Pan44</strain>
    </source>
</reference>
<evidence type="ECO:0000259" key="1">
    <source>
        <dbReference type="Pfam" id="PF06792"/>
    </source>
</evidence>
<dbReference type="KEGG" id="ccos:Pan44_47000"/>
<dbReference type="EMBL" id="CP036271">
    <property type="protein sequence ID" value="QDT56643.1"/>
    <property type="molecule type" value="Genomic_DNA"/>
</dbReference>
<dbReference type="PANTHER" id="PTHR31862">
    <property type="entry name" value="UPF0261 DOMAIN PROTEIN (AFU_ORTHOLOGUE AFUA_1G10120)"/>
    <property type="match status" value="1"/>
</dbReference>
<gene>
    <name evidence="3" type="ORF">Pan44_47000</name>
</gene>
<accession>A0A517SKJ3</accession>
<dbReference type="CDD" id="cd15488">
    <property type="entry name" value="Tm-1-like"/>
    <property type="match status" value="1"/>
</dbReference>
<keyword evidence="4" id="KW-1185">Reference proteome</keyword>
<dbReference type="Pfam" id="PF06792">
    <property type="entry name" value="UPF0261"/>
    <property type="match status" value="1"/>
</dbReference>
<dbReference type="InterPro" id="IPR051353">
    <property type="entry name" value="Tobamovirus_resist_UPF0261"/>
</dbReference>
<evidence type="ECO:0000313" key="4">
    <source>
        <dbReference type="Proteomes" id="UP000315700"/>
    </source>
</evidence>
<organism evidence="3 4">
    <name type="scientific">Caulifigura coniformis</name>
    <dbReference type="NCBI Taxonomy" id="2527983"/>
    <lineage>
        <taxon>Bacteria</taxon>
        <taxon>Pseudomonadati</taxon>
        <taxon>Planctomycetota</taxon>
        <taxon>Planctomycetia</taxon>
        <taxon>Planctomycetales</taxon>
        <taxon>Planctomycetaceae</taxon>
        <taxon>Caulifigura</taxon>
    </lineage>
</organism>
<sequence length="419" mass="44439">MAPVRLSVTSRPVILMRPSVYAIATMDTKGQEIAFVARQVEQAGAGVTIVDVGTQGPPTASPTIARETVAGCHPRGASFVLSQTDRGAAVEAMSEALDRFLTGEYQAGRVQGVMGIGGSGGTALITRAMRSLPVGFPKLMVSTVASGNTAPYVDCGDICMMPSVVDVAGINAVSSRVLANAAHAMAGMVAHETQPIELKPIVGMTMFGVTTTCVTAVREALELQGFDCLVFHATGTGGRAMEKLVESGLIKAVLDITTTEVADEVVGGVFAAGPHRFEAILKAGIPYVMSLGALDMVNFGAPESVPSKFGDRLFHRHNPQVTLMRTTPQENREFARWIAGKLRHATAPVVVLIPENGVSALDAAGQPFHDPEADIALFDEFESEVRGLKQVTVQRHPNHINDPEFAAALVREFGRLWNR</sequence>
<dbReference type="OrthoDB" id="9776369at2"/>
<proteinExistence type="predicted"/>
<dbReference type="Pfam" id="PF23189">
    <property type="entry name" value="UPF0261_C"/>
    <property type="match status" value="1"/>
</dbReference>
<dbReference type="NCBIfam" id="NF002673">
    <property type="entry name" value="PRK02399.1-1"/>
    <property type="match status" value="1"/>
</dbReference>
<feature type="domain" description="UPF0261" evidence="2">
    <location>
        <begin position="199"/>
        <end position="416"/>
    </location>
</feature>
<dbReference type="Gene3D" id="3.40.50.12030">
    <property type="entry name" value="Uncharacterised protein family UPF0261, NC domain"/>
    <property type="match status" value="1"/>
</dbReference>